<dbReference type="RefSeq" id="WP_070653449.1">
    <property type="nucleotide sequence ID" value="NZ_CP065628.1"/>
</dbReference>
<dbReference type="InterPro" id="IPR023401">
    <property type="entry name" value="ODC_N"/>
</dbReference>
<evidence type="ECO:0000313" key="3">
    <source>
        <dbReference type="Proteomes" id="UP000594774"/>
    </source>
</evidence>
<dbReference type="Gene3D" id="3.30.1780.10">
    <property type="entry name" value="ornithine cyclodeaminase, domain 1"/>
    <property type="match status" value="1"/>
</dbReference>
<dbReference type="InterPro" id="IPR003462">
    <property type="entry name" value="ODC_Mu_crystall"/>
</dbReference>
<dbReference type="GO" id="GO:0005737">
    <property type="term" value="C:cytoplasm"/>
    <property type="evidence" value="ECO:0007669"/>
    <property type="project" value="TreeGrafter"/>
</dbReference>
<dbReference type="EMBL" id="CP065628">
    <property type="protein sequence ID" value="QPR31680.1"/>
    <property type="molecule type" value="Genomic_DNA"/>
</dbReference>
<dbReference type="InterPro" id="IPR036291">
    <property type="entry name" value="NAD(P)-bd_dom_sf"/>
</dbReference>
<accession>A0AB37GIR0</accession>
<dbReference type="Proteomes" id="UP000595198">
    <property type="component" value="Chromosome"/>
</dbReference>
<dbReference type="EMBL" id="CP066023">
    <property type="protein sequence ID" value="QQB83559.1"/>
    <property type="molecule type" value="Genomic_DNA"/>
</dbReference>
<gene>
    <name evidence="1" type="ORF">I6G95_04415</name>
    <name evidence="2" type="ORF">I6H48_04995</name>
</gene>
<dbReference type="AlphaFoldDB" id="A0AB37GIR0"/>
<proteinExistence type="predicted"/>
<sequence>MIDSKTPKLRLLTRSDLEDIELEPSLVIRAVEDGYLAFAEGSSQCPTKMMIDLPVESRDSIAFSMLGFDANRDLVGYKTSYRHGSDNPDKYYTTISLYDDESGMPYALMDCQKVGASRTPATTALIARECARADAKTVTVFGTGIQSVNTLSYLVTAVPSLEKLQLHGTHPGGLEKSRKSLNHWFPERNIELVERDDASVMKAVQSSDITVVASGRAWHPSIQTEWIPEGGLLISVASKGIADGAVAAADRVIATSAGQFELVGQRLLQGKEVELDATLPDILARKAPGRTNETDRVFAFSTGMIITDIPVAQELAVRAFSAGRGTEVSLWS</sequence>
<dbReference type="Pfam" id="PF02423">
    <property type="entry name" value="OCD_Mu_crystall"/>
    <property type="match status" value="1"/>
</dbReference>
<dbReference type="PANTHER" id="PTHR13812:SF19">
    <property type="entry name" value="KETIMINE REDUCTASE MU-CRYSTALLIN"/>
    <property type="match status" value="1"/>
</dbReference>
<dbReference type="Proteomes" id="UP000594774">
    <property type="component" value="Chromosome"/>
</dbReference>
<keyword evidence="4" id="KW-1185">Reference proteome</keyword>
<dbReference type="SUPFAM" id="SSF51735">
    <property type="entry name" value="NAD(P)-binding Rossmann-fold domains"/>
    <property type="match status" value="1"/>
</dbReference>
<evidence type="ECO:0000313" key="4">
    <source>
        <dbReference type="Proteomes" id="UP000595198"/>
    </source>
</evidence>
<dbReference type="PANTHER" id="PTHR13812">
    <property type="entry name" value="KETIMINE REDUCTASE MU-CRYSTALLIN"/>
    <property type="match status" value="1"/>
</dbReference>
<organism evidence="1 3">
    <name type="scientific">Corynebacterium amycolatum</name>
    <dbReference type="NCBI Taxonomy" id="43765"/>
    <lineage>
        <taxon>Bacteria</taxon>
        <taxon>Bacillati</taxon>
        <taxon>Actinomycetota</taxon>
        <taxon>Actinomycetes</taxon>
        <taxon>Mycobacteriales</taxon>
        <taxon>Corynebacteriaceae</taxon>
        <taxon>Corynebacterium</taxon>
    </lineage>
</organism>
<reference evidence="3 4" key="1">
    <citation type="submission" date="2020-12" db="EMBL/GenBank/DDBJ databases">
        <title>FDA dAtabase for Regulatory Grade micrObial Sequences (FDA-ARGOS): Supporting development and validation of Infectious Disease Dx tests.</title>
        <authorList>
            <person name="Sproer C."/>
            <person name="Gronow S."/>
            <person name="Severitt S."/>
            <person name="Schroder I."/>
            <person name="Tallon L."/>
            <person name="Sadzewicz L."/>
            <person name="Zhao X."/>
            <person name="Boylan J."/>
            <person name="Ott S."/>
            <person name="Bowen H."/>
            <person name="Vavikolanu K."/>
            <person name="Mehta A."/>
            <person name="Aluvathingal J."/>
            <person name="Nadendla S."/>
            <person name="Lowell S."/>
            <person name="Myers T."/>
            <person name="Yan Y."/>
            <person name="Sichtig H."/>
        </authorList>
    </citation>
    <scope>NUCLEOTIDE SEQUENCE [LARGE SCALE GENOMIC DNA]</scope>
    <source>
        <strain evidence="1 3">FDAARGOS_938</strain>
        <strain evidence="2 4">FDAARGOS_991</strain>
    </source>
</reference>
<dbReference type="PIRSF" id="PIRSF001439">
    <property type="entry name" value="CryM"/>
    <property type="match status" value="1"/>
</dbReference>
<evidence type="ECO:0000313" key="2">
    <source>
        <dbReference type="EMBL" id="QQB83559.1"/>
    </source>
</evidence>
<name>A0AB37GIR0_CORAY</name>
<protein>
    <submittedName>
        <fullName evidence="1">Ornithine cyclodeaminase</fullName>
    </submittedName>
</protein>
<evidence type="ECO:0000313" key="1">
    <source>
        <dbReference type="EMBL" id="QPR31680.1"/>
    </source>
</evidence>
<dbReference type="Gene3D" id="3.40.50.720">
    <property type="entry name" value="NAD(P)-binding Rossmann-like Domain"/>
    <property type="match status" value="1"/>
</dbReference>